<proteinExistence type="predicted"/>
<evidence type="ECO:0000256" key="1">
    <source>
        <dbReference type="ARBA" id="ARBA00004141"/>
    </source>
</evidence>
<dbReference type="GO" id="GO:0005886">
    <property type="term" value="C:plasma membrane"/>
    <property type="evidence" value="ECO:0007669"/>
    <property type="project" value="TreeGrafter"/>
</dbReference>
<comment type="subcellular location">
    <subcellularLocation>
        <location evidence="1">Membrane</location>
        <topology evidence="1">Multi-pass membrane protein</topology>
    </subcellularLocation>
</comment>
<feature type="transmembrane region" description="Helical" evidence="5">
    <location>
        <begin position="60"/>
        <end position="82"/>
    </location>
</feature>
<dbReference type="SUPFAM" id="SSF103473">
    <property type="entry name" value="MFS general substrate transporter"/>
    <property type="match status" value="1"/>
</dbReference>
<feature type="transmembrane region" description="Helical" evidence="5">
    <location>
        <begin position="144"/>
        <end position="163"/>
    </location>
</feature>
<dbReference type="PANTHER" id="PTHR23501:SF102">
    <property type="entry name" value="DRUG TRANSPORTER, PUTATIVE (AFU_ORTHOLOGUE AFUA_3G08530)-RELATED"/>
    <property type="match status" value="1"/>
</dbReference>
<keyword evidence="4 5" id="KW-0472">Membrane</keyword>
<evidence type="ECO:0008006" key="8">
    <source>
        <dbReference type="Google" id="ProtNLM"/>
    </source>
</evidence>
<reference evidence="6 7" key="1">
    <citation type="journal article" date="2016" name="Mol. Biol. Evol.">
        <title>Comparative Genomics of Early-Diverging Mushroom-Forming Fungi Provides Insights into the Origins of Lignocellulose Decay Capabilities.</title>
        <authorList>
            <person name="Nagy L.G."/>
            <person name="Riley R."/>
            <person name="Tritt A."/>
            <person name="Adam C."/>
            <person name="Daum C."/>
            <person name="Floudas D."/>
            <person name="Sun H."/>
            <person name="Yadav J.S."/>
            <person name="Pangilinan J."/>
            <person name="Larsson K.H."/>
            <person name="Matsuura K."/>
            <person name="Barry K."/>
            <person name="Labutti K."/>
            <person name="Kuo R."/>
            <person name="Ohm R.A."/>
            <person name="Bhattacharya S.S."/>
            <person name="Shirouzu T."/>
            <person name="Yoshinaga Y."/>
            <person name="Martin F.M."/>
            <person name="Grigoriev I.V."/>
            <person name="Hibbett D.S."/>
        </authorList>
    </citation>
    <scope>NUCLEOTIDE SEQUENCE [LARGE SCALE GENOMIC DNA]</scope>
    <source>
        <strain evidence="6 7">HHB14362 ss-1</strain>
    </source>
</reference>
<accession>A0A165VJH3</accession>
<name>A0A165VJH3_9AGAM</name>
<dbReference type="GO" id="GO:0022857">
    <property type="term" value="F:transmembrane transporter activity"/>
    <property type="evidence" value="ECO:0007669"/>
    <property type="project" value="TreeGrafter"/>
</dbReference>
<keyword evidence="3 5" id="KW-1133">Transmembrane helix</keyword>
<gene>
    <name evidence="6" type="ORF">NEOLEDRAFT_1144856</name>
</gene>
<evidence type="ECO:0000256" key="3">
    <source>
        <dbReference type="ARBA" id="ARBA00022989"/>
    </source>
</evidence>
<evidence type="ECO:0000313" key="6">
    <source>
        <dbReference type="EMBL" id="KZT29759.1"/>
    </source>
</evidence>
<dbReference type="InterPro" id="IPR036259">
    <property type="entry name" value="MFS_trans_sf"/>
</dbReference>
<evidence type="ECO:0000256" key="2">
    <source>
        <dbReference type="ARBA" id="ARBA00022692"/>
    </source>
</evidence>
<evidence type="ECO:0000256" key="5">
    <source>
        <dbReference type="SAM" id="Phobius"/>
    </source>
</evidence>
<dbReference type="OrthoDB" id="10021397at2759"/>
<dbReference type="PANTHER" id="PTHR23501">
    <property type="entry name" value="MAJOR FACILITATOR SUPERFAMILY"/>
    <property type="match status" value="1"/>
</dbReference>
<protein>
    <recommendedName>
        <fullName evidence="8">MFS general substrate transporter</fullName>
    </recommendedName>
</protein>
<keyword evidence="7" id="KW-1185">Reference proteome</keyword>
<dbReference type="EMBL" id="KV425553">
    <property type="protein sequence ID" value="KZT29759.1"/>
    <property type="molecule type" value="Genomic_DNA"/>
</dbReference>
<keyword evidence="2 5" id="KW-0812">Transmembrane</keyword>
<organism evidence="6 7">
    <name type="scientific">Neolentinus lepideus HHB14362 ss-1</name>
    <dbReference type="NCBI Taxonomy" id="1314782"/>
    <lineage>
        <taxon>Eukaryota</taxon>
        <taxon>Fungi</taxon>
        <taxon>Dikarya</taxon>
        <taxon>Basidiomycota</taxon>
        <taxon>Agaricomycotina</taxon>
        <taxon>Agaricomycetes</taxon>
        <taxon>Gloeophyllales</taxon>
        <taxon>Gloeophyllaceae</taxon>
        <taxon>Neolentinus</taxon>
    </lineage>
</organism>
<dbReference type="AlphaFoldDB" id="A0A165VJH3"/>
<feature type="transmembrane region" description="Helical" evidence="5">
    <location>
        <begin position="183"/>
        <end position="202"/>
    </location>
</feature>
<feature type="transmembrane region" description="Helical" evidence="5">
    <location>
        <begin position="118"/>
        <end position="137"/>
    </location>
</feature>
<dbReference type="InParanoid" id="A0A165VJH3"/>
<sequence>MSTTEDSPTTSHIKEELPVAFARALSMVLSALDSTIDWLRLQNFEETSRVVTVYVKRVPWKSVTVLAPICVSAVLIPIFIFVETKLGIGAAFFSVNVDLPQSLQVVDNRRPIRAGVSMLPILVPVGLISPLAAIMIVKTRSYCPLLWISTAFGPVGAGLISTLNGGADVIGGARTSYPHLYRYEIILGLSLGMTITVSTIIIQMSVKPASVGIATGFQALSRTIGGLIGLAVSTAVPNARVDSKLHSTFPDASTRQKIAEGPIAIIPSLSPQLQAAVRQVYNSGSSLIFVIIAGWFSIGSSLAWG</sequence>
<evidence type="ECO:0000313" key="7">
    <source>
        <dbReference type="Proteomes" id="UP000076761"/>
    </source>
</evidence>
<dbReference type="Proteomes" id="UP000076761">
    <property type="component" value="Unassembled WGS sequence"/>
</dbReference>
<evidence type="ECO:0000256" key="4">
    <source>
        <dbReference type="ARBA" id="ARBA00023136"/>
    </source>
</evidence>
<feature type="transmembrane region" description="Helical" evidence="5">
    <location>
        <begin position="287"/>
        <end position="304"/>
    </location>
</feature>